<evidence type="ECO:0000256" key="1">
    <source>
        <dbReference type="SAM" id="MobiDB-lite"/>
    </source>
</evidence>
<name>A0A226EPB7_FOLCA</name>
<feature type="compositionally biased region" description="Low complexity" evidence="1">
    <location>
        <begin position="1978"/>
        <end position="1996"/>
    </location>
</feature>
<accession>A0A226EPB7</accession>
<feature type="compositionally biased region" description="Low complexity" evidence="1">
    <location>
        <begin position="824"/>
        <end position="839"/>
    </location>
</feature>
<feature type="compositionally biased region" description="Basic and acidic residues" evidence="1">
    <location>
        <begin position="1233"/>
        <end position="1245"/>
    </location>
</feature>
<feature type="region of interest" description="Disordered" evidence="1">
    <location>
        <begin position="171"/>
        <end position="201"/>
    </location>
</feature>
<feature type="region of interest" description="Disordered" evidence="1">
    <location>
        <begin position="1044"/>
        <end position="1143"/>
    </location>
</feature>
<feature type="compositionally biased region" description="Low complexity" evidence="1">
    <location>
        <begin position="401"/>
        <end position="421"/>
    </location>
</feature>
<feature type="compositionally biased region" description="Acidic residues" evidence="1">
    <location>
        <begin position="1495"/>
        <end position="1505"/>
    </location>
</feature>
<dbReference type="InterPro" id="IPR006643">
    <property type="entry name" value="Zasp-like_motif"/>
</dbReference>
<feature type="compositionally biased region" description="Acidic residues" evidence="1">
    <location>
        <begin position="1260"/>
        <end position="1273"/>
    </location>
</feature>
<evidence type="ECO:0000313" key="3">
    <source>
        <dbReference type="EMBL" id="OXA59048.1"/>
    </source>
</evidence>
<feature type="compositionally biased region" description="Acidic residues" evidence="1">
    <location>
        <begin position="1122"/>
        <end position="1140"/>
    </location>
</feature>
<feature type="compositionally biased region" description="Pro residues" evidence="1">
    <location>
        <begin position="774"/>
        <end position="787"/>
    </location>
</feature>
<feature type="region of interest" description="Disordered" evidence="1">
    <location>
        <begin position="733"/>
        <end position="801"/>
    </location>
</feature>
<feature type="region of interest" description="Disordered" evidence="1">
    <location>
        <begin position="1757"/>
        <end position="1786"/>
    </location>
</feature>
<feature type="region of interest" description="Disordered" evidence="1">
    <location>
        <begin position="1975"/>
        <end position="1996"/>
    </location>
</feature>
<reference evidence="3 4" key="1">
    <citation type="submission" date="2015-12" db="EMBL/GenBank/DDBJ databases">
        <title>The genome of Folsomia candida.</title>
        <authorList>
            <person name="Faddeeva A."/>
            <person name="Derks M.F."/>
            <person name="Anvar Y."/>
            <person name="Smit S."/>
            <person name="Van Straalen N."/>
            <person name="Roelofs D."/>
        </authorList>
    </citation>
    <scope>NUCLEOTIDE SEQUENCE [LARGE SCALE GENOMIC DNA]</scope>
    <source>
        <strain evidence="3 4">VU population</strain>
        <tissue evidence="3">Whole body</tissue>
    </source>
</reference>
<feature type="region of interest" description="Disordered" evidence="1">
    <location>
        <begin position="1799"/>
        <end position="1877"/>
    </location>
</feature>
<feature type="region of interest" description="Disordered" evidence="1">
    <location>
        <begin position="573"/>
        <end position="592"/>
    </location>
</feature>
<feature type="compositionally biased region" description="Basic and acidic residues" evidence="1">
    <location>
        <begin position="1192"/>
        <end position="1204"/>
    </location>
</feature>
<feature type="region of interest" description="Disordered" evidence="1">
    <location>
        <begin position="508"/>
        <end position="529"/>
    </location>
</feature>
<feature type="compositionally biased region" description="Acidic residues" evidence="1">
    <location>
        <begin position="1205"/>
        <end position="1221"/>
    </location>
</feature>
<feature type="compositionally biased region" description="Low complexity" evidence="1">
    <location>
        <begin position="360"/>
        <end position="383"/>
    </location>
</feature>
<feature type="compositionally biased region" description="Low complexity" evidence="1">
    <location>
        <begin position="1799"/>
        <end position="1835"/>
    </location>
</feature>
<feature type="compositionally biased region" description="Pro residues" evidence="1">
    <location>
        <begin position="422"/>
        <end position="435"/>
    </location>
</feature>
<organism evidence="3 4">
    <name type="scientific">Folsomia candida</name>
    <name type="common">Springtail</name>
    <dbReference type="NCBI Taxonomy" id="158441"/>
    <lineage>
        <taxon>Eukaryota</taxon>
        <taxon>Metazoa</taxon>
        <taxon>Ecdysozoa</taxon>
        <taxon>Arthropoda</taxon>
        <taxon>Hexapoda</taxon>
        <taxon>Collembola</taxon>
        <taxon>Entomobryomorpha</taxon>
        <taxon>Isotomoidea</taxon>
        <taxon>Isotomidae</taxon>
        <taxon>Proisotominae</taxon>
        <taxon>Folsomia</taxon>
    </lineage>
</organism>
<feature type="compositionally biased region" description="Acidic residues" evidence="1">
    <location>
        <begin position="1570"/>
        <end position="1603"/>
    </location>
</feature>
<dbReference type="EMBL" id="LNIX01000002">
    <property type="protein sequence ID" value="OXA59048.1"/>
    <property type="molecule type" value="Genomic_DNA"/>
</dbReference>
<feature type="domain" description="Zasp-like motif" evidence="2">
    <location>
        <begin position="587"/>
        <end position="612"/>
    </location>
</feature>
<feature type="compositionally biased region" description="Polar residues" evidence="1">
    <location>
        <begin position="267"/>
        <end position="276"/>
    </location>
</feature>
<feature type="compositionally biased region" description="Polar residues" evidence="1">
    <location>
        <begin position="1848"/>
        <end position="1862"/>
    </location>
</feature>
<protein>
    <recommendedName>
        <fullName evidence="2">Zasp-like motif domain-containing protein</fullName>
    </recommendedName>
</protein>
<feature type="region of interest" description="Disordered" evidence="1">
    <location>
        <begin position="1331"/>
        <end position="1358"/>
    </location>
</feature>
<evidence type="ECO:0000313" key="4">
    <source>
        <dbReference type="Proteomes" id="UP000198287"/>
    </source>
</evidence>
<evidence type="ECO:0000259" key="2">
    <source>
        <dbReference type="SMART" id="SM00735"/>
    </source>
</evidence>
<feature type="compositionally biased region" description="Basic residues" evidence="1">
    <location>
        <begin position="1422"/>
        <end position="1435"/>
    </location>
</feature>
<feature type="compositionally biased region" description="Acidic residues" evidence="1">
    <location>
        <begin position="1065"/>
        <end position="1091"/>
    </location>
</feature>
<feature type="region of interest" description="Disordered" evidence="1">
    <location>
        <begin position="400"/>
        <end position="468"/>
    </location>
</feature>
<dbReference type="SMART" id="SM00735">
    <property type="entry name" value="ZM"/>
    <property type="match status" value="1"/>
</dbReference>
<feature type="region of interest" description="Disordered" evidence="1">
    <location>
        <begin position="1400"/>
        <end position="1707"/>
    </location>
</feature>
<feature type="compositionally biased region" description="Acidic residues" evidence="1">
    <location>
        <begin position="1659"/>
        <end position="1673"/>
    </location>
</feature>
<keyword evidence="4" id="KW-1185">Reference proteome</keyword>
<feature type="compositionally biased region" description="Polar residues" evidence="1">
    <location>
        <begin position="1051"/>
        <end position="1063"/>
    </location>
</feature>
<feature type="compositionally biased region" description="Polar residues" evidence="1">
    <location>
        <begin position="440"/>
        <end position="459"/>
    </location>
</feature>
<feature type="region of interest" description="Disordered" evidence="1">
    <location>
        <begin position="1163"/>
        <end position="1291"/>
    </location>
</feature>
<feature type="compositionally biased region" description="Acidic residues" evidence="1">
    <location>
        <begin position="1178"/>
        <end position="1191"/>
    </location>
</feature>
<comment type="caution">
    <text evidence="3">The sequence shown here is derived from an EMBL/GenBank/DDBJ whole genome shotgun (WGS) entry which is preliminary data.</text>
</comment>
<feature type="compositionally biased region" description="Pro residues" evidence="1">
    <location>
        <begin position="252"/>
        <end position="262"/>
    </location>
</feature>
<feature type="region of interest" description="Disordered" evidence="1">
    <location>
        <begin position="295"/>
        <end position="383"/>
    </location>
</feature>
<feature type="region of interest" description="Disordered" evidence="1">
    <location>
        <begin position="815"/>
        <end position="846"/>
    </location>
</feature>
<feature type="compositionally biased region" description="Basic and acidic residues" evidence="1">
    <location>
        <begin position="1604"/>
        <end position="1615"/>
    </location>
</feature>
<proteinExistence type="predicted"/>
<feature type="compositionally biased region" description="Pro residues" evidence="1">
    <location>
        <begin position="312"/>
        <end position="326"/>
    </location>
</feature>
<dbReference type="OrthoDB" id="6107953at2759"/>
<feature type="region of interest" description="Disordered" evidence="1">
    <location>
        <begin position="1"/>
        <end position="41"/>
    </location>
</feature>
<feature type="region of interest" description="Disordered" evidence="1">
    <location>
        <begin position="224"/>
        <end position="281"/>
    </location>
</feature>
<dbReference type="Proteomes" id="UP000198287">
    <property type="component" value="Unassembled WGS sequence"/>
</dbReference>
<gene>
    <name evidence="3" type="ORF">Fcan01_04105</name>
</gene>
<feature type="compositionally biased region" description="Polar residues" evidence="1">
    <location>
        <begin position="733"/>
        <end position="755"/>
    </location>
</feature>
<feature type="compositionally biased region" description="Basic and acidic residues" evidence="1">
    <location>
        <begin position="1638"/>
        <end position="1649"/>
    </location>
</feature>
<feature type="compositionally biased region" description="Low complexity" evidence="1">
    <location>
        <begin position="19"/>
        <end position="33"/>
    </location>
</feature>
<sequence>MPVAEQTPRGHRVAQIQQNNKNNNNNNAKNNNNTDLDPNDPRVKKLVYTMYRDMLTNYSGEANAFISQQDPALVTRDDGVLPIIETILRGGGSSSGAQGAAPPPPPPMAPPGAILSVRLNSEIGPRDKGPPAALAGAMMKDKKPFTYTPGGIDLSEIRSPRMAKRLQMNAAAEGVTSAPKPAGGAQQGTTPSPSAGPLPPAAMAAMQPQMAFCVFPQGAAQTLNRTPKPLDYTDGTGEVSVRQGISNGNKSGPPPPPPPPPMMAKIPSNNTSSGPASSPAAMQMQLHAELLARVPTQQPPTPPTNMVTCPQFPAPPVKAKTPPPQNYPFEEEIRVRPVTNNNVGQGSIYIQPISPPPPVQQQQQQISRNQPQQQQHYRQAAQNKAQNLGSIYIPPIEQQVSSPTYSTPSPSTAPSSAGSMPRTPPQPQPQPPPSMQTPQLKKTPTPWMNSYNKMATKQAESPPYVNPANISTPWGTLGGSQPAPSSSQIGGGAGIVYTIPIAMAQKEDPQLAARGGGAASPEQSKAKAAQHLGRVIPIQIQRQESLNKEHQIQAEQERGWPTPTRTIPIQVETRSGGQTPTGGMKKGATPSTYNNPIGLYSGQNAAEAYKQQTGDLASGVNNVTIADQAEREPVQSKSMRVIQKVAENDLRRLSSMDERQQRQGIGGFGGFGGWQQQDEYDFDPWKMDLFQNEQNMFSLFNPQVDDGSFLHNTAEPRFLGGHIPSKAFKTLQTTLPSESAGSSSTAPPARTTNKVQLGGPVMHNIPIQMSSTSPTPPSDRVPSPVPPSEQRALSPKKYMGSNIPSRSFKMLQAMTGPDQDADAPDASSSSSDTNIANSSGCGGGGGGGLSSSPCPSIYLSWHYWWYYVTCYWAGYDMTGYDYPEGWDPENPYFPPELAGTLAPDGSSYFDVPQIVVEGNDEFCDSNEQQLPESTEKYVENMQQCDDETEDDSCYDDVKLCNKSDNYGWMSEDGDRCNTPIVEEPSSSTVSTLCNSEDSDAATIVDEVMSPSSMSMLIEEYFSSSESEAAVRPPGGKHVLSTIEELTDESRGSTPRSGRLQQQPEMEFEEEVGQEIEGEEEEEEESPSEDEASSVSVIENKSASQSQQSVSKREDETSSSSSSEEEEEEEEEEEDGDDENEPVAVTVRLPLKLCFGKTKSYKDITTVLVGDVDVGRQEEEGDEAEGDEEGVEEEKVTEQEEKVKDEEYEWRDDDEGDEDDEPVVSFTISLSRQTSRDEEKVHPEVEEKVDDTEIDEKMGDTEVEEEQEQEEDVDFWSKIIGPSTSSKKEVKKQDVTVVDDYRGSFGTSGEPVEEESQEQFQAVDDFWGTAETDQDDEQEYTNNEAKIEPPESVEEVVDPPATTITINLGKSTSSSKIGTSWDTEFNFWDKSLRTIETRRFSGNFEISEDYESDSGMKSDSGQRHRRHRVKKFKKHSVPVGLPVLRGRQSSRSLKLDSRPTPFSFVWETESKNKSSPKSSPPRNSPEIGTNSARSEAEEEEEVEEEVVEKSVPTPATDDDTQQGDDLSVGWSFWDSIIDRNNTTTTTTGNDADDFSPDVDVQISLPLPVDREETDPEQGEEEEEEEEEEQAGNTVEEEINAEIEEEKVLVPERKLSDGTEENSEDSSKSSGTTVKGVTARNEHDANSDESFKSSVAAVAEVEIEEDEDPDEEQQEEKDLSEAVASPEDETPPDFKDQTQPVTKSDEIRPLEIQEISESMKLSKDHQGNNCTCHIDSQLSRAESLLWRIERFLHESLSLGSEDDSGVMTDLSRPISDVDTDPDEQNSNDLLLTTNNTAATAISSSSSVVVTRRQTSSSSRSLREQAASNRANPNNAPSPRRPRPQSLIMLESSTSRAEFQDTVTKPRSRSAERKRYQRAKTHSRLFQLLQDESSFRDEDDATDDEFFDCEQQFVSSKTPLSFLHNEDNEAKSSHEEEIDATTTTATTQLQLHVDTSTRRSRLPPLPLKSILLNSNSTEMATTSNSSPSGSSGVLSPTSPQTRDRLLADIINEFHLRQKSDSATTTTSRRVSFSQPGTKRFSKFPSKIFKLLQEEFGEEFYQTFELGEIGGKLSPGELLSQSHFSLMSAVGTTSTCQAHCNNGSDPVVACSSSSCSLVKSDSGKSTSDFLEVPLPAPLLRRRDFRSPKSPFNKN</sequence>